<reference evidence="1 2" key="1">
    <citation type="journal article" date="2024" name="G3 (Bethesda)">
        <title>Genome assembly of Hibiscus sabdariffa L. provides insights into metabolisms of medicinal natural products.</title>
        <authorList>
            <person name="Kim T."/>
        </authorList>
    </citation>
    <scope>NUCLEOTIDE SEQUENCE [LARGE SCALE GENOMIC DNA]</scope>
    <source>
        <strain evidence="1">TK-2024</strain>
        <tissue evidence="1">Old leaves</tissue>
    </source>
</reference>
<keyword evidence="2" id="KW-1185">Reference proteome</keyword>
<evidence type="ECO:0000313" key="2">
    <source>
        <dbReference type="Proteomes" id="UP001396334"/>
    </source>
</evidence>
<accession>A0ABR1ZBP5</accession>
<protein>
    <submittedName>
        <fullName evidence="1">Uncharacterized protein</fullName>
    </submittedName>
</protein>
<gene>
    <name evidence="1" type="ORF">V6N11_035670</name>
</gene>
<dbReference type="EMBL" id="JBBPBN010001724">
    <property type="protein sequence ID" value="KAK8477667.1"/>
    <property type="molecule type" value="Genomic_DNA"/>
</dbReference>
<comment type="caution">
    <text evidence="1">The sequence shown here is derived from an EMBL/GenBank/DDBJ whole genome shotgun (WGS) entry which is preliminary data.</text>
</comment>
<name>A0ABR1ZBP5_9ROSI</name>
<proteinExistence type="predicted"/>
<organism evidence="1 2">
    <name type="scientific">Hibiscus sabdariffa</name>
    <name type="common">roselle</name>
    <dbReference type="NCBI Taxonomy" id="183260"/>
    <lineage>
        <taxon>Eukaryota</taxon>
        <taxon>Viridiplantae</taxon>
        <taxon>Streptophyta</taxon>
        <taxon>Embryophyta</taxon>
        <taxon>Tracheophyta</taxon>
        <taxon>Spermatophyta</taxon>
        <taxon>Magnoliopsida</taxon>
        <taxon>eudicotyledons</taxon>
        <taxon>Gunneridae</taxon>
        <taxon>Pentapetalae</taxon>
        <taxon>rosids</taxon>
        <taxon>malvids</taxon>
        <taxon>Malvales</taxon>
        <taxon>Malvaceae</taxon>
        <taxon>Malvoideae</taxon>
        <taxon>Hibiscus</taxon>
    </lineage>
</organism>
<evidence type="ECO:0000313" key="1">
    <source>
        <dbReference type="EMBL" id="KAK8477667.1"/>
    </source>
</evidence>
<sequence length="83" mass="9282">MVQLLLAMHDPGIVEALTFTGGLKLAIYEGRQHVIIEDAATTIVNKLANPKHDLSDTLIHWLTINIFRLHPMISSMANFLSIF</sequence>
<dbReference type="Proteomes" id="UP001396334">
    <property type="component" value="Unassembled WGS sequence"/>
</dbReference>